<dbReference type="EMBL" id="AYYN01000031">
    <property type="protein sequence ID" value="KRM76724.1"/>
    <property type="molecule type" value="Genomic_DNA"/>
</dbReference>
<gene>
    <name evidence="2" type="ORF">FC48_GL001422</name>
</gene>
<dbReference type="PATRIC" id="fig|1423772.3.peg.1513"/>
<sequence length="362" mass="41456">MEKIKIAVFLHGLSGGAGQVVIDYFSHMKYREDYDIDVITLNVESDKLRRRYESAGMRVLLIPSKKESILKNLLSMYHIFRRKKYDIAYGHMTLTNCFPFCIAKLCGIRTRISHSHLVVSPTIFNRVLAKATQLFSTDYLACGIEAGKSLYGDHPFEVFNNAIDLQKFKYNSYIRYKIRKNNDITDDNFVIGHIGRFDKQKNHDQLIDIFKVIVSENKDAKLILIGDGILLSKIKEKVKNYGIEKNVIFTGAIDNVAEYIQAMDVFVLPSLYEGLCLSAIEAQCSGVPCVFSDTVSIETKKIENVYFVGLNDSSEKWAREILSMENTMREKKSIQILKEYGYDINIEAQRLDVYLRNSLTGK</sequence>
<dbReference type="InterPro" id="IPR001296">
    <property type="entry name" value="Glyco_trans_1"/>
</dbReference>
<dbReference type="Gene3D" id="3.40.50.2000">
    <property type="entry name" value="Glycogen Phosphorylase B"/>
    <property type="match status" value="2"/>
</dbReference>
<dbReference type="AlphaFoldDB" id="A0A0R2BGN8"/>
<organism evidence="2 3">
    <name type="scientific">Ligilactobacillus murinus DSM 20452 = NBRC 14221</name>
    <dbReference type="NCBI Taxonomy" id="1423772"/>
    <lineage>
        <taxon>Bacteria</taxon>
        <taxon>Bacillati</taxon>
        <taxon>Bacillota</taxon>
        <taxon>Bacilli</taxon>
        <taxon>Lactobacillales</taxon>
        <taxon>Lactobacillaceae</taxon>
        <taxon>Ligilactobacillus</taxon>
    </lineage>
</organism>
<dbReference type="SUPFAM" id="SSF53756">
    <property type="entry name" value="UDP-Glycosyltransferase/glycogen phosphorylase"/>
    <property type="match status" value="1"/>
</dbReference>
<dbReference type="Pfam" id="PF00534">
    <property type="entry name" value="Glycos_transf_1"/>
    <property type="match status" value="1"/>
</dbReference>
<protein>
    <recommendedName>
        <fullName evidence="1">Glycosyl transferase family 1 domain-containing protein</fullName>
    </recommendedName>
</protein>
<accession>A0A0R2BGN8</accession>
<dbReference type="GO" id="GO:0016757">
    <property type="term" value="F:glycosyltransferase activity"/>
    <property type="evidence" value="ECO:0007669"/>
    <property type="project" value="InterPro"/>
</dbReference>
<proteinExistence type="predicted"/>
<feature type="domain" description="Glycosyl transferase family 1" evidence="1">
    <location>
        <begin position="177"/>
        <end position="328"/>
    </location>
</feature>
<reference evidence="2 3" key="1">
    <citation type="journal article" date="2015" name="Genome Announc.">
        <title>Expanding the biotechnology potential of lactobacilli through comparative genomics of 213 strains and associated genera.</title>
        <authorList>
            <person name="Sun Z."/>
            <person name="Harris H.M."/>
            <person name="McCann A."/>
            <person name="Guo C."/>
            <person name="Argimon S."/>
            <person name="Zhang W."/>
            <person name="Yang X."/>
            <person name="Jeffery I.B."/>
            <person name="Cooney J.C."/>
            <person name="Kagawa T.F."/>
            <person name="Liu W."/>
            <person name="Song Y."/>
            <person name="Salvetti E."/>
            <person name="Wrobel A."/>
            <person name="Rasinkangas P."/>
            <person name="Parkhill J."/>
            <person name="Rea M.C."/>
            <person name="O'Sullivan O."/>
            <person name="Ritari J."/>
            <person name="Douillard F.P."/>
            <person name="Paul Ross R."/>
            <person name="Yang R."/>
            <person name="Briner A.E."/>
            <person name="Felis G.E."/>
            <person name="de Vos W.M."/>
            <person name="Barrangou R."/>
            <person name="Klaenhammer T.R."/>
            <person name="Caufield P.W."/>
            <person name="Cui Y."/>
            <person name="Zhang H."/>
            <person name="O'Toole P.W."/>
        </authorList>
    </citation>
    <scope>NUCLEOTIDE SEQUENCE [LARGE SCALE GENOMIC DNA]</scope>
    <source>
        <strain evidence="2 3">DSM 20452</strain>
    </source>
</reference>
<evidence type="ECO:0000313" key="2">
    <source>
        <dbReference type="EMBL" id="KRM76724.1"/>
    </source>
</evidence>
<dbReference type="Proteomes" id="UP000051612">
    <property type="component" value="Unassembled WGS sequence"/>
</dbReference>
<evidence type="ECO:0000313" key="3">
    <source>
        <dbReference type="Proteomes" id="UP000051612"/>
    </source>
</evidence>
<dbReference type="RefSeq" id="WP_056958504.1">
    <property type="nucleotide sequence ID" value="NZ_AYYN01000031.1"/>
</dbReference>
<dbReference type="PANTHER" id="PTHR12526:SF630">
    <property type="entry name" value="GLYCOSYLTRANSFERASE"/>
    <property type="match status" value="1"/>
</dbReference>
<evidence type="ECO:0000259" key="1">
    <source>
        <dbReference type="Pfam" id="PF00534"/>
    </source>
</evidence>
<dbReference type="PANTHER" id="PTHR12526">
    <property type="entry name" value="GLYCOSYLTRANSFERASE"/>
    <property type="match status" value="1"/>
</dbReference>
<name>A0A0R2BGN8_9LACO</name>
<comment type="caution">
    <text evidence="2">The sequence shown here is derived from an EMBL/GenBank/DDBJ whole genome shotgun (WGS) entry which is preliminary data.</text>
</comment>